<protein>
    <submittedName>
        <fullName evidence="2">Uncharacterized protein</fullName>
    </submittedName>
</protein>
<evidence type="ECO:0000256" key="1">
    <source>
        <dbReference type="SAM" id="MobiDB-lite"/>
    </source>
</evidence>
<dbReference type="EMBL" id="JAGINU010000001">
    <property type="protein sequence ID" value="MBP2370544.1"/>
    <property type="molecule type" value="Genomic_DNA"/>
</dbReference>
<keyword evidence="3" id="KW-1185">Reference proteome</keyword>
<feature type="compositionally biased region" description="Acidic residues" evidence="1">
    <location>
        <begin position="60"/>
        <end position="75"/>
    </location>
</feature>
<evidence type="ECO:0000313" key="3">
    <source>
        <dbReference type="Proteomes" id="UP001519295"/>
    </source>
</evidence>
<reference evidence="2 3" key="1">
    <citation type="submission" date="2021-03" db="EMBL/GenBank/DDBJ databases">
        <title>Sequencing the genomes of 1000 actinobacteria strains.</title>
        <authorList>
            <person name="Klenk H.-P."/>
        </authorList>
    </citation>
    <scope>NUCLEOTIDE SEQUENCE [LARGE SCALE GENOMIC DNA]</scope>
    <source>
        <strain evidence="2 3">DSM 45256</strain>
    </source>
</reference>
<comment type="caution">
    <text evidence="2">The sequence shown here is derived from an EMBL/GenBank/DDBJ whole genome shotgun (WGS) entry which is preliminary data.</text>
</comment>
<dbReference type="RefSeq" id="WP_210033896.1">
    <property type="nucleotide sequence ID" value="NZ_JAGINU010000001.1"/>
</dbReference>
<dbReference type="Proteomes" id="UP001519295">
    <property type="component" value="Unassembled WGS sequence"/>
</dbReference>
<evidence type="ECO:0000313" key="2">
    <source>
        <dbReference type="EMBL" id="MBP2370544.1"/>
    </source>
</evidence>
<feature type="region of interest" description="Disordered" evidence="1">
    <location>
        <begin position="59"/>
        <end position="80"/>
    </location>
</feature>
<accession>A0ABS4W2X2</accession>
<gene>
    <name evidence="2" type="ORF">JOF36_006240</name>
</gene>
<sequence>MIVVGQDVARPRRLVAVALTESESVRAGGALAELSGGTGETDLLVVRTDPVGPLRLVEPADAEDYPADEASDPDDSPMTMPVTRVPAIPVRLHRLGLRWTVQDADEPDLVAALSELVGFDPDDGTYCVAPASIGPVVDQEIEVVRRAVRRVARVYGLPVLPYGPPGGDGGVRVRHATATAVRCPAGGQAPAV</sequence>
<organism evidence="2 3">
    <name type="scientific">Pseudonocardia parietis</name>
    <dbReference type="NCBI Taxonomy" id="570936"/>
    <lineage>
        <taxon>Bacteria</taxon>
        <taxon>Bacillati</taxon>
        <taxon>Actinomycetota</taxon>
        <taxon>Actinomycetes</taxon>
        <taxon>Pseudonocardiales</taxon>
        <taxon>Pseudonocardiaceae</taxon>
        <taxon>Pseudonocardia</taxon>
    </lineage>
</organism>
<proteinExistence type="predicted"/>
<name>A0ABS4W2X2_9PSEU</name>